<dbReference type="PANTHER" id="PTHR42796">
    <property type="entry name" value="FUMARYLACETOACETATE HYDROLASE DOMAIN-CONTAINING PROTEIN 2A-RELATED"/>
    <property type="match status" value="1"/>
</dbReference>
<keyword evidence="2" id="KW-0479">Metal-binding</keyword>
<dbReference type="GO" id="GO:0019752">
    <property type="term" value="P:carboxylic acid metabolic process"/>
    <property type="evidence" value="ECO:0007669"/>
    <property type="project" value="UniProtKB-ARBA"/>
</dbReference>
<comment type="similarity">
    <text evidence="1">Belongs to the FAH family.</text>
</comment>
<dbReference type="InterPro" id="IPR011234">
    <property type="entry name" value="Fumarylacetoacetase-like_C"/>
</dbReference>
<evidence type="ECO:0000256" key="1">
    <source>
        <dbReference type="ARBA" id="ARBA00010211"/>
    </source>
</evidence>
<name>B8R941_9BACT</name>
<sequence>MKLISFRRAGRDGFGAVVNDQVVDLTGAIAGIGSVIELLAAGKVAEAGRHAATAKPAFALSDCTLLPPVPNPSKIVCVGVNYVDHASEAGRKVGDHPVIFHRFAETLVAPGEPLIRPKVSQAFDYEGELAVVMGRGGMHIAESDAMAYVAGYTCFNDASIRDWQFHTHQYGMGKNFQGSGPLGPWLVTVDEIPDYRKMELRTVVSGEELQHGRLDQLAFDIPRLISYVSKALPWKAGDVLATGTPAGVGFVRKPPRFLVPGDVVEVTITGVGTLRNSVRDE</sequence>
<protein>
    <recommendedName>
        <fullName evidence="3">Fumarylacetoacetase-like C-terminal domain-containing protein</fullName>
    </recommendedName>
</protein>
<proteinExistence type="inferred from homology"/>
<dbReference type="GO" id="GO:0016853">
    <property type="term" value="F:isomerase activity"/>
    <property type="evidence" value="ECO:0007669"/>
    <property type="project" value="UniProtKB-ARBA"/>
</dbReference>
<organism evidence="4">
    <name type="scientific">uncultured bacterium 1114</name>
    <dbReference type="NCBI Taxonomy" id="548901"/>
    <lineage>
        <taxon>Bacteria</taxon>
        <taxon>environmental samples</taxon>
    </lineage>
</organism>
<reference evidence="4" key="1">
    <citation type="journal article" date="2009" name="Appl. Environ. Microbiol.">
        <title>Characterization of denitrification gene clusters of soil bacteria via a metagenomic approach.</title>
        <authorList>
            <person name="Demaneche S."/>
            <person name="Philippot L."/>
            <person name="David M.M."/>
            <person name="Navarro E."/>
            <person name="Vogel T.M."/>
            <person name="Simonet P."/>
        </authorList>
    </citation>
    <scope>NUCLEOTIDE SEQUENCE</scope>
</reference>
<accession>B8R941</accession>
<dbReference type="SUPFAM" id="SSF56529">
    <property type="entry name" value="FAH"/>
    <property type="match status" value="1"/>
</dbReference>
<evidence type="ECO:0000256" key="2">
    <source>
        <dbReference type="ARBA" id="ARBA00022723"/>
    </source>
</evidence>
<dbReference type="InterPro" id="IPR051121">
    <property type="entry name" value="FAH"/>
</dbReference>
<dbReference type="GO" id="GO:0046872">
    <property type="term" value="F:metal ion binding"/>
    <property type="evidence" value="ECO:0007669"/>
    <property type="project" value="UniProtKB-KW"/>
</dbReference>
<dbReference type="AlphaFoldDB" id="B8R941"/>
<dbReference type="Gene3D" id="3.90.850.10">
    <property type="entry name" value="Fumarylacetoacetase-like, C-terminal domain"/>
    <property type="match status" value="1"/>
</dbReference>
<evidence type="ECO:0000313" key="4">
    <source>
        <dbReference type="EMBL" id="ACF98197.1"/>
    </source>
</evidence>
<dbReference type="PANTHER" id="PTHR42796:SF4">
    <property type="entry name" value="FUMARYLACETOACETATE HYDROLASE DOMAIN-CONTAINING PROTEIN 2A"/>
    <property type="match status" value="1"/>
</dbReference>
<evidence type="ECO:0000259" key="3">
    <source>
        <dbReference type="Pfam" id="PF01557"/>
    </source>
</evidence>
<dbReference type="InterPro" id="IPR036663">
    <property type="entry name" value="Fumarylacetoacetase_C_sf"/>
</dbReference>
<dbReference type="FunFam" id="3.90.850.10:FF:000002">
    <property type="entry name" value="2-hydroxyhepta-2,4-diene-1,7-dioate isomerase"/>
    <property type="match status" value="1"/>
</dbReference>
<dbReference type="Pfam" id="PF01557">
    <property type="entry name" value="FAA_hydrolase"/>
    <property type="match status" value="1"/>
</dbReference>
<dbReference type="EMBL" id="EU910858">
    <property type="protein sequence ID" value="ACF98197.1"/>
    <property type="molecule type" value="Genomic_DNA"/>
</dbReference>
<feature type="domain" description="Fumarylacetoacetase-like C-terminal" evidence="3">
    <location>
        <begin position="74"/>
        <end position="279"/>
    </location>
</feature>